<accession>A0AB34IJA8</accession>
<reference evidence="2 3" key="1">
    <citation type="journal article" date="2024" name="Science">
        <title>Giant polyketide synthase enzymes in the biosynthesis of giant marine polyether toxins.</title>
        <authorList>
            <person name="Fallon T.R."/>
            <person name="Shende V.V."/>
            <person name="Wierzbicki I.H."/>
            <person name="Pendleton A.L."/>
            <person name="Watervoot N.F."/>
            <person name="Auber R.P."/>
            <person name="Gonzalez D.J."/>
            <person name="Wisecaver J.H."/>
            <person name="Moore B.S."/>
        </authorList>
    </citation>
    <scope>NUCLEOTIDE SEQUENCE [LARGE SCALE GENOMIC DNA]</scope>
    <source>
        <strain evidence="2 3">12B1</strain>
    </source>
</reference>
<comment type="caution">
    <text evidence="2">The sequence shown here is derived from an EMBL/GenBank/DDBJ whole genome shotgun (WGS) entry which is preliminary data.</text>
</comment>
<keyword evidence="1" id="KW-0472">Membrane</keyword>
<keyword evidence="1" id="KW-0812">Transmembrane</keyword>
<organism evidence="2 3">
    <name type="scientific">Prymnesium parvum</name>
    <name type="common">Toxic golden alga</name>
    <dbReference type="NCBI Taxonomy" id="97485"/>
    <lineage>
        <taxon>Eukaryota</taxon>
        <taxon>Haptista</taxon>
        <taxon>Haptophyta</taxon>
        <taxon>Prymnesiophyceae</taxon>
        <taxon>Prymnesiales</taxon>
        <taxon>Prymnesiaceae</taxon>
        <taxon>Prymnesium</taxon>
    </lineage>
</organism>
<gene>
    <name evidence="2" type="ORF">AB1Y20_011767</name>
</gene>
<proteinExistence type="predicted"/>
<dbReference type="Proteomes" id="UP001515480">
    <property type="component" value="Unassembled WGS sequence"/>
</dbReference>
<dbReference type="EMBL" id="JBGBPQ010000025">
    <property type="protein sequence ID" value="KAL1499566.1"/>
    <property type="molecule type" value="Genomic_DNA"/>
</dbReference>
<evidence type="ECO:0000313" key="3">
    <source>
        <dbReference type="Proteomes" id="UP001515480"/>
    </source>
</evidence>
<sequence length="569" mass="63181">MQCDGFSGAQKAFCLRHSPGAVTRAFRTYQDLRSSCDWFTRPAVQREKHTSSSRWATTAMHERGVLSNTPNLTEIEDLLPSQNISSCKVAIAEDEYWQIHRLGPFNTVGGYDWIEVNLDDVLETTAETHVHVGASYMAPVDAAGAAIEHPPLHVHHMHFTESFQSYTDALGAQGQESYYYQTSGHSHADDFTFHIHGDSACSEENGGVGCYLLGMPRGYGFRFPAGKELFFNAEINDVRRRGSPVLSWYVEIGAHIFVNSSSMTAVSKLFACGEIGVAPGVPRSPADLRQGLATLPAEDTLVWAGFPMHLAGRFVHFGQGISHAHQAYSKGYWILAATPEQAGFHAKPYSDNLQNEQFVLSRYGLTHEAVKAHILRSLRAARESSRGAAGLTPRVLCTAGGGLEYEPSSDDGSIAGYYDRMPPLSCANDSAVHYAQFDVITMVYFFGPVHPENPPMELPYRMHACIGAYMVDDRSAAGDFSAYMANYRYVNWWHEPEFAYNYWIDNMILDDAGARFFRSRLWLNAHPDQLLYIAVTLLVYALIALLGSCCVVRCLRKCFGSSSKKKTLL</sequence>
<keyword evidence="3" id="KW-1185">Reference proteome</keyword>
<evidence type="ECO:0000313" key="2">
    <source>
        <dbReference type="EMBL" id="KAL1499566.1"/>
    </source>
</evidence>
<protein>
    <submittedName>
        <fullName evidence="2">Uncharacterized protein</fullName>
    </submittedName>
</protein>
<keyword evidence="1" id="KW-1133">Transmembrane helix</keyword>
<evidence type="ECO:0000256" key="1">
    <source>
        <dbReference type="SAM" id="Phobius"/>
    </source>
</evidence>
<name>A0AB34IJA8_PRYPA</name>
<dbReference type="AlphaFoldDB" id="A0AB34IJA8"/>
<feature type="transmembrane region" description="Helical" evidence="1">
    <location>
        <begin position="530"/>
        <end position="555"/>
    </location>
</feature>